<dbReference type="GO" id="GO:0004476">
    <property type="term" value="F:mannose-6-phosphate isomerase activity"/>
    <property type="evidence" value="ECO:0007669"/>
    <property type="project" value="InterPro"/>
</dbReference>
<evidence type="ECO:0000256" key="1">
    <source>
        <dbReference type="ARBA" id="ARBA00022723"/>
    </source>
</evidence>
<feature type="binding site" evidence="3">
    <location>
        <position position="101"/>
    </location>
    <ligand>
        <name>Zn(2+)</name>
        <dbReference type="ChEBI" id="CHEBI:29105"/>
    </ligand>
</feature>
<dbReference type="EMBL" id="AP026866">
    <property type="protein sequence ID" value="BDS05780.1"/>
    <property type="molecule type" value="Genomic_DNA"/>
</dbReference>
<evidence type="ECO:0000256" key="3">
    <source>
        <dbReference type="PIRSR" id="PIRSR036894-1"/>
    </source>
</evidence>
<dbReference type="AlphaFoldDB" id="A0AAT9FIF8"/>
<feature type="binding site" evidence="3">
    <location>
        <position position="175"/>
    </location>
    <ligand>
        <name>Zn(2+)</name>
        <dbReference type="ChEBI" id="CHEBI:29105"/>
    </ligand>
</feature>
<feature type="binding site" evidence="3">
    <location>
        <position position="117"/>
    </location>
    <ligand>
        <name>Zn(2+)</name>
        <dbReference type="ChEBI" id="CHEBI:29105"/>
    </ligand>
</feature>
<dbReference type="CDD" id="cd07010">
    <property type="entry name" value="cupin_PMI_type_I_N_bac"/>
    <property type="match status" value="1"/>
</dbReference>
<dbReference type="InterPro" id="IPR011051">
    <property type="entry name" value="RmlC_Cupin_sf"/>
</dbReference>
<dbReference type="Pfam" id="PF20511">
    <property type="entry name" value="PMI_typeI_cat"/>
    <property type="match status" value="1"/>
</dbReference>
<reference evidence="6" key="1">
    <citation type="submission" date="2024-07" db="EMBL/GenBank/DDBJ databases">
        <title>Complete genome sequence of Verrucomicrobiaceae bacterium NT6N.</title>
        <authorList>
            <person name="Huang C."/>
            <person name="Takami H."/>
            <person name="Hamasaki K."/>
        </authorList>
    </citation>
    <scope>NUCLEOTIDE SEQUENCE</scope>
    <source>
        <strain evidence="6">NT6N</strain>
    </source>
</reference>
<gene>
    <name evidence="6" type="ORF">NT6N_08200</name>
</gene>
<evidence type="ECO:0000256" key="2">
    <source>
        <dbReference type="ARBA" id="ARBA00022833"/>
    </source>
</evidence>
<keyword evidence="2 3" id="KW-0862">Zinc</keyword>
<dbReference type="PANTHER" id="PTHR42742">
    <property type="entry name" value="TRANSCRIPTIONAL REPRESSOR MPRA"/>
    <property type="match status" value="1"/>
</dbReference>
<feature type="active site" evidence="4">
    <location>
        <position position="195"/>
    </location>
</feature>
<name>A0AAT9FIF8_9BACT</name>
<dbReference type="InterPro" id="IPR046457">
    <property type="entry name" value="PMI_typeI_cat"/>
</dbReference>
<keyword evidence="1 3" id="KW-0479">Metal-binding</keyword>
<dbReference type="PANTHER" id="PTHR42742:SF3">
    <property type="entry name" value="FRUCTOKINASE"/>
    <property type="match status" value="1"/>
</dbReference>
<proteinExistence type="predicted"/>
<feature type="domain" description="Phosphomannose isomerase type I catalytic" evidence="5">
    <location>
        <begin position="7"/>
        <end position="106"/>
    </location>
</feature>
<dbReference type="Gene3D" id="2.60.120.10">
    <property type="entry name" value="Jelly Rolls"/>
    <property type="match status" value="2"/>
</dbReference>
<dbReference type="InterPro" id="IPR051804">
    <property type="entry name" value="Carb_Metab_Reg_Kinase/Isom"/>
</dbReference>
<keyword evidence="6" id="KW-0413">Isomerase</keyword>
<dbReference type="GO" id="GO:0005975">
    <property type="term" value="P:carbohydrate metabolic process"/>
    <property type="evidence" value="ECO:0007669"/>
    <property type="project" value="InterPro"/>
</dbReference>
<dbReference type="KEGG" id="osu:NT6N_08200"/>
<organism evidence="6">
    <name type="scientific">Oceaniferula spumae</name>
    <dbReference type="NCBI Taxonomy" id="2979115"/>
    <lineage>
        <taxon>Bacteria</taxon>
        <taxon>Pseudomonadati</taxon>
        <taxon>Verrucomicrobiota</taxon>
        <taxon>Verrucomicrobiia</taxon>
        <taxon>Verrucomicrobiales</taxon>
        <taxon>Verrucomicrobiaceae</taxon>
        <taxon>Oceaniferula</taxon>
    </lineage>
</organism>
<dbReference type="PIRSF" id="PIRSF036894">
    <property type="entry name" value="PMI_Firm_short"/>
    <property type="match status" value="1"/>
</dbReference>
<accession>A0AAT9FIF8</accession>
<dbReference type="InterPro" id="IPR014628">
    <property type="entry name" value="Man6P_isomerase_Firm_short"/>
</dbReference>
<dbReference type="SUPFAM" id="SSF51182">
    <property type="entry name" value="RmlC-like cupins"/>
    <property type="match status" value="1"/>
</dbReference>
<evidence type="ECO:0000256" key="4">
    <source>
        <dbReference type="PIRSR" id="PIRSR036894-2"/>
    </source>
</evidence>
<dbReference type="InterPro" id="IPR014710">
    <property type="entry name" value="RmlC-like_jellyroll"/>
</dbReference>
<evidence type="ECO:0000259" key="5">
    <source>
        <dbReference type="Pfam" id="PF20511"/>
    </source>
</evidence>
<protein>
    <submittedName>
        <fullName evidence="6">Mannose-6-phosphate isomerase</fullName>
    </submittedName>
</protein>
<evidence type="ECO:0000313" key="6">
    <source>
        <dbReference type="EMBL" id="BDS05780.1"/>
    </source>
</evidence>
<dbReference type="GO" id="GO:0008270">
    <property type="term" value="F:zinc ion binding"/>
    <property type="evidence" value="ECO:0007669"/>
    <property type="project" value="InterPro"/>
</dbReference>
<sequence>MQVITFTPLYMERVWGGRELEQVYNRTLPAPNTPFGESWEMTDRPDEQSVVNHGPLEGMTLGQLWQEKREEIFGVGFEDEECFPLLIKILDARDDLSIQVHPPADIAPELGGEPKTEMWYIADADPGAKLYVGMKEEISRDDFQQAIENGTVDQVVHAITPKAGDSIFIPSGRLHAIGAGLLIYEIQQNSDTTYRVFDWNRMGLDGQPRQLHVGESMRCIDFTDSEPSMDKPNGNTLATCPYFQVDRLKLRVGASVGNPDPERFSIVTVVDGALESADGRKYVAGDFLLMPRAAAPLTASEDASILQTTIPR</sequence>
<comment type="cofactor">
    <cofactor evidence="3">
        <name>Zn(2+)</name>
        <dbReference type="ChEBI" id="CHEBI:29105"/>
    </cofactor>
    <text evidence="3">Binds 1 zinc ion per subunit.</text>
</comment>